<dbReference type="InterPro" id="IPR037120">
    <property type="entry name" value="Haem_peroxidase_sf_animal"/>
</dbReference>
<protein>
    <submittedName>
        <fullName evidence="1">(California timema) hypothetical protein</fullName>
    </submittedName>
</protein>
<evidence type="ECO:0000313" key="1">
    <source>
        <dbReference type="EMBL" id="CAD7573839.1"/>
    </source>
</evidence>
<organism evidence="1">
    <name type="scientific">Timema californicum</name>
    <name type="common">California timema</name>
    <name type="synonym">Walking stick</name>
    <dbReference type="NCBI Taxonomy" id="61474"/>
    <lineage>
        <taxon>Eukaryota</taxon>
        <taxon>Metazoa</taxon>
        <taxon>Ecdysozoa</taxon>
        <taxon>Arthropoda</taxon>
        <taxon>Hexapoda</taxon>
        <taxon>Insecta</taxon>
        <taxon>Pterygota</taxon>
        <taxon>Neoptera</taxon>
        <taxon>Polyneoptera</taxon>
        <taxon>Phasmatodea</taxon>
        <taxon>Timematodea</taxon>
        <taxon>Timematoidea</taxon>
        <taxon>Timematidae</taxon>
        <taxon>Timema</taxon>
    </lineage>
</organism>
<dbReference type="InterPro" id="IPR019791">
    <property type="entry name" value="Haem_peroxidase_animal"/>
</dbReference>
<gene>
    <name evidence="1" type="ORF">TCMB3V08_LOCUS6464</name>
</gene>
<dbReference type="PROSITE" id="PS50292">
    <property type="entry name" value="PEROXIDASE_3"/>
    <property type="match status" value="1"/>
</dbReference>
<dbReference type="SUPFAM" id="SSF48113">
    <property type="entry name" value="Heme-dependent peroxidases"/>
    <property type="match status" value="1"/>
</dbReference>
<sequence>MWKESRHIVAALLQHITFTEFLPLLLGKNTMQEYKLNPSNEGYWCLAQHGAGELCEVVLVAGLFLGGLVVDSEFVEIIMIILW</sequence>
<dbReference type="EMBL" id="OE181886">
    <property type="protein sequence ID" value="CAD7573839.1"/>
    <property type="molecule type" value="Genomic_DNA"/>
</dbReference>
<dbReference type="InterPro" id="IPR010255">
    <property type="entry name" value="Haem_peroxidase_sf"/>
</dbReference>
<reference evidence="1" key="1">
    <citation type="submission" date="2020-11" db="EMBL/GenBank/DDBJ databases">
        <authorList>
            <person name="Tran Van P."/>
        </authorList>
    </citation>
    <scope>NUCLEOTIDE SEQUENCE</scope>
</reference>
<dbReference type="AlphaFoldDB" id="A0A7R9P8L6"/>
<proteinExistence type="predicted"/>
<name>A0A7R9P8L6_TIMCA</name>
<accession>A0A7R9P8L6</accession>
<dbReference type="GO" id="GO:0006979">
    <property type="term" value="P:response to oxidative stress"/>
    <property type="evidence" value="ECO:0007669"/>
    <property type="project" value="InterPro"/>
</dbReference>
<dbReference type="GO" id="GO:0020037">
    <property type="term" value="F:heme binding"/>
    <property type="evidence" value="ECO:0007669"/>
    <property type="project" value="InterPro"/>
</dbReference>
<dbReference type="GO" id="GO:0004601">
    <property type="term" value="F:peroxidase activity"/>
    <property type="evidence" value="ECO:0007669"/>
    <property type="project" value="InterPro"/>
</dbReference>
<dbReference type="Gene3D" id="1.10.640.10">
    <property type="entry name" value="Haem peroxidase domain superfamily, animal type"/>
    <property type="match status" value="1"/>
</dbReference>
<dbReference type="Pfam" id="PF03098">
    <property type="entry name" value="An_peroxidase"/>
    <property type="match status" value="1"/>
</dbReference>